<dbReference type="KEGG" id="aten:116302998"/>
<dbReference type="RefSeq" id="XP_031568301.1">
    <property type="nucleotide sequence ID" value="XM_031712441.1"/>
</dbReference>
<name>A0A6P8IMP5_ACTTE</name>
<keyword evidence="1" id="KW-0732">Signal</keyword>
<evidence type="ECO:0000313" key="3">
    <source>
        <dbReference type="RefSeq" id="XP_031568301.1"/>
    </source>
</evidence>
<protein>
    <submittedName>
        <fullName evidence="3">Uncharacterized protein LOC116302998</fullName>
    </submittedName>
</protein>
<dbReference type="AlphaFoldDB" id="A0A6P8IMP5"/>
<dbReference type="InParanoid" id="A0A6P8IMP5"/>
<accession>A0A6P8IMP5</accession>
<evidence type="ECO:0000256" key="1">
    <source>
        <dbReference type="SAM" id="SignalP"/>
    </source>
</evidence>
<proteinExistence type="predicted"/>
<reference evidence="3" key="1">
    <citation type="submission" date="2025-08" db="UniProtKB">
        <authorList>
            <consortium name="RefSeq"/>
        </authorList>
    </citation>
    <scope>IDENTIFICATION</scope>
    <source>
        <tissue evidence="3">Tentacle</tissue>
    </source>
</reference>
<keyword evidence="2" id="KW-1185">Reference proteome</keyword>
<dbReference type="Proteomes" id="UP000515163">
    <property type="component" value="Unplaced"/>
</dbReference>
<feature type="signal peptide" evidence="1">
    <location>
        <begin position="1"/>
        <end position="27"/>
    </location>
</feature>
<sequence length="94" mass="10193">MVAQSTVAYVVGFAFLIVSLQITTTSARDPGNPKPRIKIGPLSQIQKSLKIQAQQGPFKGMKCCVTQSYPCLKDTDCCSSVCRHTSQIGIKICE</sequence>
<dbReference type="OrthoDB" id="10270422at2759"/>
<evidence type="ECO:0000313" key="2">
    <source>
        <dbReference type="Proteomes" id="UP000515163"/>
    </source>
</evidence>
<feature type="chain" id="PRO_5027947377" evidence="1">
    <location>
        <begin position="28"/>
        <end position="94"/>
    </location>
</feature>
<organism evidence="2 3">
    <name type="scientific">Actinia tenebrosa</name>
    <name type="common">Australian red waratah sea anemone</name>
    <dbReference type="NCBI Taxonomy" id="6105"/>
    <lineage>
        <taxon>Eukaryota</taxon>
        <taxon>Metazoa</taxon>
        <taxon>Cnidaria</taxon>
        <taxon>Anthozoa</taxon>
        <taxon>Hexacorallia</taxon>
        <taxon>Actiniaria</taxon>
        <taxon>Actiniidae</taxon>
        <taxon>Actinia</taxon>
    </lineage>
</organism>
<dbReference type="GeneID" id="116302998"/>
<gene>
    <name evidence="3" type="primary">LOC116302998</name>
</gene>